<evidence type="ECO:0000256" key="1">
    <source>
        <dbReference type="SAM" id="MobiDB-lite"/>
    </source>
</evidence>
<feature type="compositionally biased region" description="Basic residues" evidence="1">
    <location>
        <begin position="290"/>
        <end position="309"/>
    </location>
</feature>
<evidence type="ECO:0000313" key="2">
    <source>
        <dbReference type="EMBL" id="KOB56020.1"/>
    </source>
</evidence>
<proteinExistence type="predicted"/>
<organism evidence="2 3">
    <name type="scientific">Operophtera brumata</name>
    <name type="common">Winter moth</name>
    <name type="synonym">Phalaena brumata</name>
    <dbReference type="NCBI Taxonomy" id="104452"/>
    <lineage>
        <taxon>Eukaryota</taxon>
        <taxon>Metazoa</taxon>
        <taxon>Ecdysozoa</taxon>
        <taxon>Arthropoda</taxon>
        <taxon>Hexapoda</taxon>
        <taxon>Insecta</taxon>
        <taxon>Pterygota</taxon>
        <taxon>Neoptera</taxon>
        <taxon>Endopterygota</taxon>
        <taxon>Lepidoptera</taxon>
        <taxon>Glossata</taxon>
        <taxon>Ditrysia</taxon>
        <taxon>Geometroidea</taxon>
        <taxon>Geometridae</taxon>
        <taxon>Larentiinae</taxon>
        <taxon>Operophtera</taxon>
    </lineage>
</organism>
<accession>A0A0L7K462</accession>
<dbReference type="Proteomes" id="UP000037510">
    <property type="component" value="Unassembled WGS sequence"/>
</dbReference>
<feature type="compositionally biased region" description="Basic and acidic residues" evidence="1">
    <location>
        <begin position="315"/>
        <end position="336"/>
    </location>
</feature>
<dbReference type="AlphaFoldDB" id="A0A0L7K462"/>
<dbReference type="EMBL" id="JTDY01011510">
    <property type="protein sequence ID" value="KOB56020.1"/>
    <property type="molecule type" value="Genomic_DNA"/>
</dbReference>
<name>A0A0L7K462_OPEBR</name>
<comment type="caution">
    <text evidence="2">The sequence shown here is derived from an EMBL/GenBank/DDBJ whole genome shotgun (WGS) entry which is preliminary data.</text>
</comment>
<gene>
    <name evidence="2" type="ORF">OBRU01_25843</name>
</gene>
<protein>
    <submittedName>
        <fullName evidence="2">NADPH-dependent FMN reductase</fullName>
    </submittedName>
</protein>
<feature type="region of interest" description="Disordered" evidence="1">
    <location>
        <begin position="285"/>
        <end position="353"/>
    </location>
</feature>
<keyword evidence="3" id="KW-1185">Reference proteome</keyword>
<evidence type="ECO:0000313" key="3">
    <source>
        <dbReference type="Proteomes" id="UP000037510"/>
    </source>
</evidence>
<reference evidence="2 3" key="1">
    <citation type="journal article" date="2015" name="Genome Biol. Evol.">
        <title>The genome of winter moth (Operophtera brumata) provides a genomic perspective on sexual dimorphism and phenology.</title>
        <authorList>
            <person name="Derks M.F."/>
            <person name="Smit S."/>
            <person name="Salis L."/>
            <person name="Schijlen E."/>
            <person name="Bossers A."/>
            <person name="Mateman C."/>
            <person name="Pijl A.S."/>
            <person name="de Ridder D."/>
            <person name="Groenen M.A."/>
            <person name="Visser M.E."/>
            <person name="Megens H.J."/>
        </authorList>
    </citation>
    <scope>NUCLEOTIDE SEQUENCE [LARGE SCALE GENOMIC DNA]</scope>
    <source>
        <strain evidence="2">WM2013NL</strain>
        <tissue evidence="2">Head and thorax</tissue>
    </source>
</reference>
<sequence length="353" mass="40230">MLRLKLGVPVFNYFLSGDKIVTYEEVMNQNIGGPNIQYVQAEVHAPFEGRVLEVPVAKQEFLCADPEPSQNQMTWQGLPVEALAQDPLTLCWEPSVQLKEPVVKEAIASELDLLTKLQKFDRSDWMNIPFFETQKAHRATPGFCALKTNPELKPFDTSVTHQSEFENTLAAITHAAITQINAVQERLQGIVNWCNSGANLSPESVTEKIKELFINDKEFLKTNDDILQLSCGKRASIIQHKRFNIISKCSNSVVVEKLKEIPPSNTHLFDNTQLQKVLLGGFTQKIPDSKHHHQSATHKPKPNKRKHYQSFRGNFDNRQKKEGLSPAGHESRKRQQDYSNRAAFNDSKRRRYK</sequence>